<proteinExistence type="predicted"/>
<name>A0A0F9WX90_TRIHA</name>
<protein>
    <submittedName>
        <fullName evidence="1">Uncharacterized protein</fullName>
    </submittedName>
</protein>
<organism evidence="1 2">
    <name type="scientific">Trichoderma harzianum</name>
    <name type="common">Hypocrea lixii</name>
    <dbReference type="NCBI Taxonomy" id="5544"/>
    <lineage>
        <taxon>Eukaryota</taxon>
        <taxon>Fungi</taxon>
        <taxon>Dikarya</taxon>
        <taxon>Ascomycota</taxon>
        <taxon>Pezizomycotina</taxon>
        <taxon>Sordariomycetes</taxon>
        <taxon>Hypocreomycetidae</taxon>
        <taxon>Hypocreales</taxon>
        <taxon>Hypocreaceae</taxon>
        <taxon>Trichoderma</taxon>
    </lineage>
</organism>
<dbReference type="EMBL" id="JOKZ01000506">
    <property type="protein sequence ID" value="KKO97775.1"/>
    <property type="molecule type" value="Genomic_DNA"/>
</dbReference>
<gene>
    <name evidence="1" type="ORF">THAR02_10122</name>
</gene>
<comment type="caution">
    <text evidence="1">The sequence shown here is derived from an EMBL/GenBank/DDBJ whole genome shotgun (WGS) entry which is preliminary data.</text>
</comment>
<sequence length="134" mass="14779">MPSVPSPEVRANIAAKIDALILAVEKTPDFKRSSSSGGLFHVWDFAHRTQYMLFEVDGIRREGYEFKHAGQIKITKRGEAAAEELYTDTFTRSVTLDQLISGPPLMRNMMGMSGEISPELQAASKAVVDAFPGF</sequence>
<accession>A0A0F9WX90</accession>
<dbReference type="AlphaFoldDB" id="A0A0F9WX90"/>
<dbReference type="OMA" id="EPVQHPE"/>
<evidence type="ECO:0000313" key="1">
    <source>
        <dbReference type="EMBL" id="KKO97775.1"/>
    </source>
</evidence>
<dbReference type="Proteomes" id="UP000034112">
    <property type="component" value="Unassembled WGS sequence"/>
</dbReference>
<dbReference type="OrthoDB" id="5282002at2759"/>
<evidence type="ECO:0000313" key="2">
    <source>
        <dbReference type="Proteomes" id="UP000034112"/>
    </source>
</evidence>
<reference evidence="2" key="1">
    <citation type="journal article" date="2015" name="Genome Announc.">
        <title>Draft whole-genome sequence of the biocontrol agent Trichoderma harzianum T6776.</title>
        <authorList>
            <person name="Baroncelli R."/>
            <person name="Piaggeschi G."/>
            <person name="Fiorini L."/>
            <person name="Bertolini E."/>
            <person name="Zapparata A."/>
            <person name="Pe M.E."/>
            <person name="Sarrocco S."/>
            <person name="Vannacci G."/>
        </authorList>
    </citation>
    <scope>NUCLEOTIDE SEQUENCE [LARGE SCALE GENOMIC DNA]</scope>
    <source>
        <strain evidence="2">T6776</strain>
    </source>
</reference>